<accession>A0A098EJZ0</accession>
<reference evidence="2 3" key="1">
    <citation type="submission" date="2014-09" db="EMBL/GenBank/DDBJ databases">
        <authorList>
            <person name="Urmite Genomes Urmite Genomes"/>
        </authorList>
    </citation>
    <scope>NUCLEOTIDE SEQUENCE [LARGE SCALE GENOMIC DNA]</scope>
    <source>
        <strain evidence="2 3">ES2</strain>
    </source>
</reference>
<feature type="transmembrane region" description="Helical" evidence="1">
    <location>
        <begin position="5"/>
        <end position="22"/>
    </location>
</feature>
<dbReference type="AlphaFoldDB" id="A0A098EJZ0"/>
<name>A0A098EJZ0_9BACL</name>
<evidence type="ECO:0000313" key="3">
    <source>
        <dbReference type="Proteomes" id="UP000043699"/>
    </source>
</evidence>
<keyword evidence="1" id="KW-0812">Transmembrane</keyword>
<protein>
    <submittedName>
        <fullName evidence="2">Uncharacterized protein</fullName>
    </submittedName>
</protein>
<keyword evidence="1" id="KW-1133">Transmembrane helix</keyword>
<keyword evidence="1" id="KW-0472">Membrane</keyword>
<sequence length="70" mass="7892">MKFNLGTALDIFILLIGPWILYTRVVEILENGVSAYPIISIIIVTLALVFSVANLYKAIADRQRKNSNKR</sequence>
<dbReference type="STRING" id="1499687.BN1080_01597"/>
<evidence type="ECO:0000256" key="1">
    <source>
        <dbReference type="SAM" id="Phobius"/>
    </source>
</evidence>
<feature type="transmembrane region" description="Helical" evidence="1">
    <location>
        <begin position="34"/>
        <end position="56"/>
    </location>
</feature>
<organism evidence="2 3">
    <name type="scientific">Planococcus massiliensis</name>
    <dbReference type="NCBI Taxonomy" id="1499687"/>
    <lineage>
        <taxon>Bacteria</taxon>
        <taxon>Bacillati</taxon>
        <taxon>Bacillota</taxon>
        <taxon>Bacilli</taxon>
        <taxon>Bacillales</taxon>
        <taxon>Caryophanaceae</taxon>
        <taxon>Planococcus</taxon>
    </lineage>
</organism>
<dbReference type="Proteomes" id="UP000043699">
    <property type="component" value="Unassembled WGS sequence"/>
</dbReference>
<dbReference type="RefSeq" id="WP_052651455.1">
    <property type="nucleotide sequence ID" value="NZ_CCXS01000001.1"/>
</dbReference>
<evidence type="ECO:0000313" key="2">
    <source>
        <dbReference type="EMBL" id="CEG22664.1"/>
    </source>
</evidence>
<keyword evidence="3" id="KW-1185">Reference proteome</keyword>
<dbReference type="EMBL" id="CCXS01000001">
    <property type="protein sequence ID" value="CEG22664.1"/>
    <property type="molecule type" value="Genomic_DNA"/>
</dbReference>
<proteinExistence type="predicted"/>
<gene>
    <name evidence="2" type="ORF">BN1080_01597</name>
</gene>
<dbReference type="OrthoDB" id="2454490at2"/>